<sequence length="49" mass="5291">MWNLVLHPWEPKAFAFLSTLCVSCSQEPCVSVARILPSSTPCLVGVTDG</sequence>
<accession>A6JGR7</accession>
<dbReference type="AlphaFoldDB" id="A6JGR7"/>
<protein>
    <submittedName>
        <fullName evidence="2">Glutamyl-prolyl-tRNA synthetase, isoform CRA_d</fullName>
    </submittedName>
</protein>
<name>A6JGR7_RAT</name>
<gene>
    <name evidence="2" type="primary">Eprs</name>
    <name evidence="2" type="ORF">rCG_20465</name>
</gene>
<dbReference type="Proteomes" id="UP000234681">
    <property type="component" value="Chromosome 13"/>
</dbReference>
<proteinExistence type="predicted"/>
<evidence type="ECO:0000256" key="1">
    <source>
        <dbReference type="SAM" id="SignalP"/>
    </source>
</evidence>
<dbReference type="EMBL" id="CH473985">
    <property type="protein sequence ID" value="EDL94923.1"/>
    <property type="molecule type" value="Genomic_DNA"/>
</dbReference>
<feature type="signal peptide" evidence="1">
    <location>
        <begin position="1"/>
        <end position="15"/>
    </location>
</feature>
<evidence type="ECO:0000313" key="2">
    <source>
        <dbReference type="EMBL" id="EDL94923.1"/>
    </source>
</evidence>
<dbReference type="OrthoDB" id="1350766at2759"/>
<reference evidence="3" key="1">
    <citation type="submission" date="2005-09" db="EMBL/GenBank/DDBJ databases">
        <authorList>
            <person name="Mural R.J."/>
            <person name="Li P.W."/>
            <person name="Adams M.D."/>
            <person name="Amanatides P.G."/>
            <person name="Baden-Tillson H."/>
            <person name="Barnstead M."/>
            <person name="Chin S.H."/>
            <person name="Dew I."/>
            <person name="Evans C.A."/>
            <person name="Ferriera S."/>
            <person name="Flanigan M."/>
            <person name="Fosler C."/>
            <person name="Glodek A."/>
            <person name="Gu Z."/>
            <person name="Holt R.A."/>
            <person name="Jennings D."/>
            <person name="Kraft C.L."/>
            <person name="Lu F."/>
            <person name="Nguyen T."/>
            <person name="Nusskern D.R."/>
            <person name="Pfannkoch C.M."/>
            <person name="Sitter C."/>
            <person name="Sutton G.G."/>
            <person name="Venter J.C."/>
            <person name="Wang Z."/>
            <person name="Woodage T."/>
            <person name="Zheng X.H."/>
            <person name="Zhong F."/>
        </authorList>
    </citation>
    <scope>NUCLEOTIDE SEQUENCE [LARGE SCALE GENOMIC DNA]</scope>
    <source>
        <strain>BN</strain>
        <strain evidence="3">Sprague-Dawley</strain>
    </source>
</reference>
<evidence type="ECO:0000313" key="3">
    <source>
        <dbReference type="Proteomes" id="UP000234681"/>
    </source>
</evidence>
<keyword evidence="1" id="KW-0732">Signal</keyword>
<feature type="chain" id="PRO_5039909985" evidence="1">
    <location>
        <begin position="16"/>
        <end position="49"/>
    </location>
</feature>
<organism evidence="2 3">
    <name type="scientific">Rattus norvegicus</name>
    <name type="common">Rat</name>
    <dbReference type="NCBI Taxonomy" id="10116"/>
    <lineage>
        <taxon>Eukaryota</taxon>
        <taxon>Metazoa</taxon>
        <taxon>Chordata</taxon>
        <taxon>Craniata</taxon>
        <taxon>Vertebrata</taxon>
        <taxon>Euteleostomi</taxon>
        <taxon>Mammalia</taxon>
        <taxon>Eutheria</taxon>
        <taxon>Euarchontoglires</taxon>
        <taxon>Glires</taxon>
        <taxon>Rodentia</taxon>
        <taxon>Myomorpha</taxon>
        <taxon>Muroidea</taxon>
        <taxon>Muridae</taxon>
        <taxon>Murinae</taxon>
        <taxon>Rattus</taxon>
    </lineage>
</organism>